<sequence>MTALQAYVYDSVPADLIPNDWKVSKVQRWALLRLPIGQIVHSMWRESLKDQKKIRRARDVKLNCDGKLEFAEAHFFFHLAITENDTRTLAMVTLYTEPNPLLLRLSSSALWSCEHGNVDATRVVNVTEIEAVIAMVLHSTEFLGEEWKDRIFVVEKLDLDVARMSGFVEDKDPEDNEGEDE</sequence>
<keyword evidence="2" id="KW-1185">Reference proteome</keyword>
<gene>
    <name evidence="1" type="ORF">F5876DRAFT_65983</name>
</gene>
<organism evidence="1 2">
    <name type="scientific">Lentinula aff. lateritia</name>
    <dbReference type="NCBI Taxonomy" id="2804960"/>
    <lineage>
        <taxon>Eukaryota</taxon>
        <taxon>Fungi</taxon>
        <taxon>Dikarya</taxon>
        <taxon>Basidiomycota</taxon>
        <taxon>Agaricomycotina</taxon>
        <taxon>Agaricomycetes</taxon>
        <taxon>Agaricomycetidae</taxon>
        <taxon>Agaricales</taxon>
        <taxon>Marasmiineae</taxon>
        <taxon>Omphalotaceae</taxon>
        <taxon>Lentinula</taxon>
    </lineage>
</organism>
<protein>
    <submittedName>
        <fullName evidence="1">Uncharacterized protein</fullName>
    </submittedName>
</protein>
<accession>A0ACC1TZK9</accession>
<evidence type="ECO:0000313" key="1">
    <source>
        <dbReference type="EMBL" id="KAJ3810033.1"/>
    </source>
</evidence>
<dbReference type="EMBL" id="MU795123">
    <property type="protein sequence ID" value="KAJ3810033.1"/>
    <property type="molecule type" value="Genomic_DNA"/>
</dbReference>
<name>A0ACC1TZK9_9AGAR</name>
<dbReference type="Proteomes" id="UP001163835">
    <property type="component" value="Unassembled WGS sequence"/>
</dbReference>
<proteinExistence type="predicted"/>
<comment type="caution">
    <text evidence="1">The sequence shown here is derived from an EMBL/GenBank/DDBJ whole genome shotgun (WGS) entry which is preliminary data.</text>
</comment>
<reference evidence="1" key="1">
    <citation type="submission" date="2022-09" db="EMBL/GenBank/DDBJ databases">
        <title>A Global Phylogenomic Analysis of the Shiitake Genus Lentinula.</title>
        <authorList>
            <consortium name="DOE Joint Genome Institute"/>
            <person name="Sierra-Patev S."/>
            <person name="Min B."/>
            <person name="Naranjo-Ortiz M."/>
            <person name="Looney B."/>
            <person name="Konkel Z."/>
            <person name="Slot J.C."/>
            <person name="Sakamoto Y."/>
            <person name="Steenwyk J.L."/>
            <person name="Rokas A."/>
            <person name="Carro J."/>
            <person name="Camarero S."/>
            <person name="Ferreira P."/>
            <person name="Molpeceres G."/>
            <person name="Ruiz-Duenas F.J."/>
            <person name="Serrano A."/>
            <person name="Henrissat B."/>
            <person name="Drula E."/>
            <person name="Hughes K.W."/>
            <person name="Mata J.L."/>
            <person name="Ishikawa N.K."/>
            <person name="Vargas-Isla R."/>
            <person name="Ushijima S."/>
            <person name="Smith C.A."/>
            <person name="Ahrendt S."/>
            <person name="Andreopoulos W."/>
            <person name="He G."/>
            <person name="Labutti K."/>
            <person name="Lipzen A."/>
            <person name="Ng V."/>
            <person name="Riley R."/>
            <person name="Sandor L."/>
            <person name="Barry K."/>
            <person name="Martinez A.T."/>
            <person name="Xiao Y."/>
            <person name="Gibbons J.G."/>
            <person name="Terashima K."/>
            <person name="Grigoriev I.V."/>
            <person name="Hibbett D.S."/>
        </authorList>
    </citation>
    <scope>NUCLEOTIDE SEQUENCE</scope>
    <source>
        <strain evidence="1">TMI1499</strain>
    </source>
</reference>
<evidence type="ECO:0000313" key="2">
    <source>
        <dbReference type="Proteomes" id="UP001163835"/>
    </source>
</evidence>